<dbReference type="KEGG" id="jag:GJA_1806"/>
<organism evidence="1 2">
    <name type="scientific">Janthinobacterium agaricidamnosum NBRC 102515 = DSM 9628</name>
    <dbReference type="NCBI Taxonomy" id="1349767"/>
    <lineage>
        <taxon>Bacteria</taxon>
        <taxon>Pseudomonadati</taxon>
        <taxon>Pseudomonadota</taxon>
        <taxon>Betaproteobacteria</taxon>
        <taxon>Burkholderiales</taxon>
        <taxon>Oxalobacteraceae</taxon>
        <taxon>Janthinobacterium</taxon>
    </lineage>
</organism>
<gene>
    <name evidence="1" type="ORF">GJA_1806</name>
</gene>
<sequence length="47" mass="5467">MLPFLYRGDASWASPGGYSERYFPVNIRQKSRRIFLFQTANTIPARS</sequence>
<proteinExistence type="predicted"/>
<name>W0V5B9_9BURK</name>
<dbReference type="Proteomes" id="UP000027604">
    <property type="component" value="Chromosome I"/>
</dbReference>
<dbReference type="HOGENOM" id="CLU_3169040_0_0_4"/>
<reference evidence="1 2" key="1">
    <citation type="journal article" date="2015" name="Genome Announc.">
        <title>Genome Sequence of Mushroom Soft-Rot Pathogen Janthinobacterium agaricidamnosum.</title>
        <authorList>
            <person name="Graupner K."/>
            <person name="Lackner G."/>
            <person name="Hertweck C."/>
        </authorList>
    </citation>
    <scope>NUCLEOTIDE SEQUENCE [LARGE SCALE GENOMIC DNA]</scope>
    <source>
        <strain evidence="2">NBRC 102515 / DSM 9628</strain>
    </source>
</reference>
<dbReference type="EMBL" id="HG322949">
    <property type="protein sequence ID" value="CDG82442.1"/>
    <property type="molecule type" value="Genomic_DNA"/>
</dbReference>
<accession>W0V5B9</accession>
<dbReference type="PATRIC" id="fig|1349767.4.peg.3581"/>
<keyword evidence="2" id="KW-1185">Reference proteome</keyword>
<evidence type="ECO:0000313" key="1">
    <source>
        <dbReference type="EMBL" id="CDG82442.1"/>
    </source>
</evidence>
<protein>
    <submittedName>
        <fullName evidence="1">Uncharacterized protein</fullName>
    </submittedName>
</protein>
<evidence type="ECO:0000313" key="2">
    <source>
        <dbReference type="Proteomes" id="UP000027604"/>
    </source>
</evidence>
<dbReference type="AlphaFoldDB" id="W0V5B9"/>